<dbReference type="Proteomes" id="UP000036520">
    <property type="component" value="Chromosome"/>
</dbReference>
<dbReference type="InterPro" id="IPR016192">
    <property type="entry name" value="APOBEC/CMP_deaminase_Zn-bd"/>
</dbReference>
<dbReference type="PROSITE" id="PS00903">
    <property type="entry name" value="CYT_DCMP_DEAMINASES_1"/>
    <property type="match status" value="1"/>
</dbReference>
<evidence type="ECO:0000313" key="7">
    <source>
        <dbReference type="Proteomes" id="UP000036520"/>
    </source>
</evidence>
<dbReference type="InterPro" id="IPR002125">
    <property type="entry name" value="CMP_dCMP_dom"/>
</dbReference>
<dbReference type="GO" id="GO:0072527">
    <property type="term" value="P:pyrimidine-containing compound metabolic process"/>
    <property type="evidence" value="ECO:0007669"/>
    <property type="project" value="UniProtKB-ARBA"/>
</dbReference>
<dbReference type="PANTHER" id="PTHR11644">
    <property type="entry name" value="CYTIDINE DEAMINASE"/>
    <property type="match status" value="1"/>
</dbReference>
<dbReference type="EMBL" id="CP012040">
    <property type="protein sequence ID" value="AKP51221.1"/>
    <property type="molecule type" value="Genomic_DNA"/>
</dbReference>
<keyword evidence="3" id="KW-0378">Hydrolase</keyword>
<dbReference type="InterPro" id="IPR050202">
    <property type="entry name" value="Cyt/Deoxycyt_deaminase"/>
</dbReference>
<accession>A0A0H4P9Q0</accession>
<dbReference type="PROSITE" id="PS51747">
    <property type="entry name" value="CYT_DCMP_DEAMINASES_2"/>
    <property type="match status" value="1"/>
</dbReference>
<reference evidence="6 7" key="1">
    <citation type="submission" date="2015-07" db="EMBL/GenBank/DDBJ databases">
        <authorList>
            <person name="Kim K.M."/>
        </authorList>
    </citation>
    <scope>NUCLEOTIDE SEQUENCE [LARGE SCALE GENOMIC DNA]</scope>
    <source>
        <strain evidence="6 7">KCTC 12363</strain>
    </source>
</reference>
<dbReference type="PANTHER" id="PTHR11644:SF2">
    <property type="entry name" value="CYTIDINE DEAMINASE"/>
    <property type="match status" value="1"/>
</dbReference>
<keyword evidence="4" id="KW-0862">Zinc</keyword>
<name>A0A0H4P9Q0_9BACT</name>
<dbReference type="CDD" id="cd01283">
    <property type="entry name" value="cytidine_deaminase"/>
    <property type="match status" value="1"/>
</dbReference>
<dbReference type="GO" id="GO:0005829">
    <property type="term" value="C:cytosol"/>
    <property type="evidence" value="ECO:0007669"/>
    <property type="project" value="TreeGrafter"/>
</dbReference>
<dbReference type="SUPFAM" id="SSF53927">
    <property type="entry name" value="Cytidine deaminase-like"/>
    <property type="match status" value="1"/>
</dbReference>
<evidence type="ECO:0000313" key="6">
    <source>
        <dbReference type="EMBL" id="AKP51221.1"/>
    </source>
</evidence>
<comment type="similarity">
    <text evidence="1">Belongs to the cytidine and deoxycytidylate deaminase family.</text>
</comment>
<keyword evidence="2" id="KW-0479">Metal-binding</keyword>
<evidence type="ECO:0000256" key="2">
    <source>
        <dbReference type="ARBA" id="ARBA00022723"/>
    </source>
</evidence>
<dbReference type="GO" id="GO:0008270">
    <property type="term" value="F:zinc ion binding"/>
    <property type="evidence" value="ECO:0007669"/>
    <property type="project" value="InterPro"/>
</dbReference>
<evidence type="ECO:0000256" key="1">
    <source>
        <dbReference type="ARBA" id="ARBA00006576"/>
    </source>
</evidence>
<dbReference type="STRING" id="320787.CA2015_1788"/>
<gene>
    <name evidence="6" type="ORF">CA2015_1788</name>
</gene>
<dbReference type="GO" id="GO:0004126">
    <property type="term" value="F:cytidine deaminase activity"/>
    <property type="evidence" value="ECO:0007669"/>
    <property type="project" value="TreeGrafter"/>
</dbReference>
<dbReference type="KEGG" id="camu:CA2015_1788"/>
<dbReference type="NCBIfam" id="NF004064">
    <property type="entry name" value="PRK05578.1"/>
    <property type="match status" value="1"/>
</dbReference>
<feature type="domain" description="CMP/dCMP-type deaminase" evidence="5">
    <location>
        <begin position="37"/>
        <end position="174"/>
    </location>
</feature>
<evidence type="ECO:0000259" key="5">
    <source>
        <dbReference type="PROSITE" id="PS51747"/>
    </source>
</evidence>
<proteinExistence type="inferred from homology"/>
<dbReference type="Gene3D" id="3.40.140.10">
    <property type="entry name" value="Cytidine Deaminase, domain 2"/>
    <property type="match status" value="1"/>
</dbReference>
<protein>
    <submittedName>
        <fullName evidence="6">Cytidine deaminase</fullName>
    </submittedName>
</protein>
<organism evidence="6 7">
    <name type="scientific">Cyclobacterium amurskyense</name>
    <dbReference type="NCBI Taxonomy" id="320787"/>
    <lineage>
        <taxon>Bacteria</taxon>
        <taxon>Pseudomonadati</taxon>
        <taxon>Bacteroidota</taxon>
        <taxon>Cytophagia</taxon>
        <taxon>Cytophagales</taxon>
        <taxon>Cyclobacteriaceae</taxon>
        <taxon>Cyclobacterium</taxon>
    </lineage>
</organism>
<dbReference type="Pfam" id="PF00383">
    <property type="entry name" value="dCMP_cyt_deam_1"/>
    <property type="match status" value="1"/>
</dbReference>
<evidence type="ECO:0000256" key="3">
    <source>
        <dbReference type="ARBA" id="ARBA00022801"/>
    </source>
</evidence>
<sequence>MYLTSLLRKLIYLNMKRTKKVSNINTMEMISPEGLNESQAKLINLANKATDKAYAPYSNFRVGAALVLEDGQTFWANNQENICYPAGICAERVLLSYTHSNFPDLKPLSIAIVAKKSDNSGLATVTPCGLCRQTISEYEMKFDSPIEVLMLRADGHVLKAGGIDQLLPYKLEDLNE</sequence>
<dbReference type="PATRIC" id="fig|320787.5.peg.1969"/>
<keyword evidence="7" id="KW-1185">Reference proteome</keyword>
<dbReference type="GO" id="GO:0055086">
    <property type="term" value="P:nucleobase-containing small molecule metabolic process"/>
    <property type="evidence" value="ECO:0007669"/>
    <property type="project" value="UniProtKB-ARBA"/>
</dbReference>
<evidence type="ECO:0000256" key="4">
    <source>
        <dbReference type="ARBA" id="ARBA00022833"/>
    </source>
</evidence>
<dbReference type="InterPro" id="IPR016193">
    <property type="entry name" value="Cytidine_deaminase-like"/>
</dbReference>
<dbReference type="AlphaFoldDB" id="A0A0H4P9Q0"/>
<dbReference type="GO" id="GO:0042802">
    <property type="term" value="F:identical protein binding"/>
    <property type="evidence" value="ECO:0007669"/>
    <property type="project" value="UniProtKB-ARBA"/>
</dbReference>